<accession>A0A511QXW2</accession>
<dbReference type="RefSeq" id="WP_280525255.1">
    <property type="nucleotide sequence ID" value="NZ_BJXL01000006.1"/>
</dbReference>
<proteinExistence type="predicted"/>
<gene>
    <name evidence="1" type="ORF">MHY01S_03800</name>
</gene>
<reference evidence="1 2" key="1">
    <citation type="submission" date="2019-07" db="EMBL/GenBank/DDBJ databases">
        <title>Whole genome shotgun sequence of Meiothermus hypogaeus NBRC 106114.</title>
        <authorList>
            <person name="Hosoyama A."/>
            <person name="Uohara A."/>
            <person name="Ohji S."/>
            <person name="Ichikawa N."/>
        </authorList>
    </citation>
    <scope>NUCLEOTIDE SEQUENCE [LARGE SCALE GENOMIC DNA]</scope>
    <source>
        <strain evidence="1 2">NBRC 106114</strain>
    </source>
</reference>
<sequence length="43" mass="4503">MDEVVLTLALLGSIFLLGALLVALVEGLLAPLVKRWQGKGGKV</sequence>
<comment type="caution">
    <text evidence="1">The sequence shown here is derived from an EMBL/GenBank/DDBJ whole genome shotgun (WGS) entry which is preliminary data.</text>
</comment>
<name>A0A511QXW2_9DEIN</name>
<organism evidence="1 2">
    <name type="scientific">Meiothermus hypogaeus NBRC 106114</name>
    <dbReference type="NCBI Taxonomy" id="1227553"/>
    <lineage>
        <taxon>Bacteria</taxon>
        <taxon>Thermotogati</taxon>
        <taxon>Deinococcota</taxon>
        <taxon>Deinococci</taxon>
        <taxon>Thermales</taxon>
        <taxon>Thermaceae</taxon>
        <taxon>Meiothermus</taxon>
    </lineage>
</organism>
<evidence type="ECO:0000313" key="2">
    <source>
        <dbReference type="Proteomes" id="UP000321197"/>
    </source>
</evidence>
<evidence type="ECO:0000313" key="1">
    <source>
        <dbReference type="EMBL" id="GEM82214.1"/>
    </source>
</evidence>
<dbReference type="EMBL" id="BJXL01000006">
    <property type="protein sequence ID" value="GEM82214.1"/>
    <property type="molecule type" value="Genomic_DNA"/>
</dbReference>
<dbReference type="Proteomes" id="UP000321197">
    <property type="component" value="Unassembled WGS sequence"/>
</dbReference>
<dbReference type="AlphaFoldDB" id="A0A511QXW2"/>
<protein>
    <submittedName>
        <fullName evidence="1">Uncharacterized protein</fullName>
    </submittedName>
</protein>